<dbReference type="Proteomes" id="UP000054144">
    <property type="component" value="Unassembled WGS sequence"/>
</dbReference>
<keyword evidence="2" id="KW-1133">Transmembrane helix</keyword>
<sequence>MGIHHVVTAAVTAAPYAFGSWTSRRRQESGAETSTSSREGVDDHWRGSARSSLHGAKASASSRARSSPEIPSAMLRTSSTLDRVPEDDPVEFNPLLDNPEDPVDDGDDEDEDWQAQLDAVLDEQGLYEGSYKNLLFLFTFVPLTFVAALAVAALLLLIFPPQFENPFPYTRVSPSPLPEILTGVSLWSLIYLLRNPLSSISIALIPSSPTLSSVLFSLVHGILSIIARLAALSMLLIAHYMEFATPTWKDAAFTRVWWIAVGWAFAEGVVAVQQGYACLALYRDVLVIVKRYTGTVDTSSKITIRRSVDTAEERREASVELPGDIRWELEQDVDQLIALRNREELEEIYGVPFIRIPVFVPCL</sequence>
<keyword evidence="2" id="KW-0472">Membrane</keyword>
<reference evidence="3 4" key="1">
    <citation type="journal article" date="2015" name="Fungal Genet. Biol.">
        <title>Evolution of novel wood decay mechanisms in Agaricales revealed by the genome sequences of Fistulina hepatica and Cylindrobasidium torrendii.</title>
        <authorList>
            <person name="Floudas D."/>
            <person name="Held B.W."/>
            <person name="Riley R."/>
            <person name="Nagy L.G."/>
            <person name="Koehler G."/>
            <person name="Ransdell A.S."/>
            <person name="Younus H."/>
            <person name="Chow J."/>
            <person name="Chiniquy J."/>
            <person name="Lipzen A."/>
            <person name="Tritt A."/>
            <person name="Sun H."/>
            <person name="Haridas S."/>
            <person name="LaButti K."/>
            <person name="Ohm R.A."/>
            <person name="Kues U."/>
            <person name="Blanchette R.A."/>
            <person name="Grigoriev I.V."/>
            <person name="Minto R.E."/>
            <person name="Hibbett D.S."/>
        </authorList>
    </citation>
    <scope>NUCLEOTIDE SEQUENCE [LARGE SCALE GENOMIC DNA]</scope>
    <source>
        <strain evidence="3 4">ATCC 64428</strain>
    </source>
</reference>
<dbReference type="AlphaFoldDB" id="A0A0D7AJ47"/>
<feature type="transmembrane region" description="Helical" evidence="2">
    <location>
        <begin position="257"/>
        <end position="282"/>
    </location>
</feature>
<name>A0A0D7AJ47_9AGAR</name>
<dbReference type="EMBL" id="KN881649">
    <property type="protein sequence ID" value="KIY51617.1"/>
    <property type="molecule type" value="Genomic_DNA"/>
</dbReference>
<evidence type="ECO:0000313" key="4">
    <source>
        <dbReference type="Proteomes" id="UP000054144"/>
    </source>
</evidence>
<keyword evidence="4" id="KW-1185">Reference proteome</keyword>
<feature type="transmembrane region" description="Helical" evidence="2">
    <location>
        <begin position="214"/>
        <end position="237"/>
    </location>
</feature>
<organism evidence="3 4">
    <name type="scientific">Fistulina hepatica ATCC 64428</name>
    <dbReference type="NCBI Taxonomy" id="1128425"/>
    <lineage>
        <taxon>Eukaryota</taxon>
        <taxon>Fungi</taxon>
        <taxon>Dikarya</taxon>
        <taxon>Basidiomycota</taxon>
        <taxon>Agaricomycotina</taxon>
        <taxon>Agaricomycetes</taxon>
        <taxon>Agaricomycetidae</taxon>
        <taxon>Agaricales</taxon>
        <taxon>Fistulinaceae</taxon>
        <taxon>Fistulina</taxon>
    </lineage>
</organism>
<proteinExistence type="predicted"/>
<feature type="compositionally biased region" description="Acidic residues" evidence="1">
    <location>
        <begin position="98"/>
        <end position="110"/>
    </location>
</feature>
<feature type="transmembrane region" description="Helical" evidence="2">
    <location>
        <begin position="134"/>
        <end position="157"/>
    </location>
</feature>
<protein>
    <submittedName>
        <fullName evidence="3">Uncharacterized protein</fullName>
    </submittedName>
</protein>
<feature type="transmembrane region" description="Helical" evidence="2">
    <location>
        <begin position="177"/>
        <end position="193"/>
    </location>
</feature>
<evidence type="ECO:0000256" key="1">
    <source>
        <dbReference type="SAM" id="MobiDB-lite"/>
    </source>
</evidence>
<evidence type="ECO:0000256" key="2">
    <source>
        <dbReference type="SAM" id="Phobius"/>
    </source>
</evidence>
<dbReference type="OrthoDB" id="3364069at2759"/>
<gene>
    <name evidence="3" type="ORF">FISHEDRAFT_70592</name>
</gene>
<feature type="compositionally biased region" description="Low complexity" evidence="1">
    <location>
        <begin position="58"/>
        <end position="67"/>
    </location>
</feature>
<feature type="region of interest" description="Disordered" evidence="1">
    <location>
        <begin position="22"/>
        <end position="110"/>
    </location>
</feature>
<evidence type="ECO:0000313" key="3">
    <source>
        <dbReference type="EMBL" id="KIY51617.1"/>
    </source>
</evidence>
<keyword evidence="2" id="KW-0812">Transmembrane</keyword>
<accession>A0A0D7AJ47</accession>